<dbReference type="GO" id="GO:0034475">
    <property type="term" value="P:U4 snRNA 3'-end processing"/>
    <property type="evidence" value="ECO:0007669"/>
    <property type="project" value="TreeGrafter"/>
</dbReference>
<reference evidence="7 8" key="1">
    <citation type="journal article" date="2018" name="Mol. Biol. Evol.">
        <title>Broad Genomic Sampling Reveals a Smut Pathogenic Ancestry of the Fungal Clade Ustilaginomycotina.</title>
        <authorList>
            <person name="Kijpornyongpan T."/>
            <person name="Mondo S.J."/>
            <person name="Barry K."/>
            <person name="Sandor L."/>
            <person name="Lee J."/>
            <person name="Lipzen A."/>
            <person name="Pangilinan J."/>
            <person name="LaButti K."/>
            <person name="Hainaut M."/>
            <person name="Henrissat B."/>
            <person name="Grigoriev I.V."/>
            <person name="Spatafora J.W."/>
            <person name="Aime M.C."/>
        </authorList>
    </citation>
    <scope>NUCLEOTIDE SEQUENCE [LARGE SCALE GENOMIC DNA]</scope>
    <source>
        <strain evidence="7 8">MCA 4658</strain>
    </source>
</reference>
<proteinExistence type="inferred from homology"/>
<comment type="subcellular location">
    <subcellularLocation>
        <location evidence="2">Cytoplasm</location>
    </subcellularLocation>
    <subcellularLocation>
        <location evidence="1">Nucleus</location>
    </subcellularLocation>
</comment>
<dbReference type="GO" id="GO:0000176">
    <property type="term" value="C:nuclear exosome (RNase complex)"/>
    <property type="evidence" value="ECO:0007669"/>
    <property type="project" value="UniProtKB-ARBA"/>
</dbReference>
<dbReference type="Pfam" id="PF01138">
    <property type="entry name" value="RNase_PH"/>
    <property type="match status" value="1"/>
</dbReference>
<name>A0A316VUF1_9BASI</name>
<accession>A0A316VUF1</accession>
<protein>
    <recommendedName>
        <fullName evidence="9">Ribosomal protein S5 domain 2-like protein</fullName>
    </recommendedName>
</protein>
<dbReference type="SUPFAM" id="SSF54211">
    <property type="entry name" value="Ribosomal protein S5 domain 2-like"/>
    <property type="match status" value="1"/>
</dbReference>
<organism evidence="7 8">
    <name type="scientific">Ceraceosorus guamensis</name>
    <dbReference type="NCBI Taxonomy" id="1522189"/>
    <lineage>
        <taxon>Eukaryota</taxon>
        <taxon>Fungi</taxon>
        <taxon>Dikarya</taxon>
        <taxon>Basidiomycota</taxon>
        <taxon>Ustilaginomycotina</taxon>
        <taxon>Exobasidiomycetes</taxon>
        <taxon>Ceraceosorales</taxon>
        <taxon>Ceraceosoraceae</taxon>
        <taxon>Ceraceosorus</taxon>
    </lineage>
</organism>
<keyword evidence="4" id="KW-0963">Cytoplasm</keyword>
<dbReference type="InterPro" id="IPR020568">
    <property type="entry name" value="Ribosomal_Su5_D2-typ_SF"/>
</dbReference>
<dbReference type="InterPro" id="IPR036345">
    <property type="entry name" value="ExoRNase_PH_dom2_sf"/>
</dbReference>
<comment type="similarity">
    <text evidence="3">Belongs to the RNase PH family.</text>
</comment>
<dbReference type="STRING" id="1522189.A0A316VUF1"/>
<dbReference type="OrthoDB" id="10264038at2759"/>
<keyword evidence="8" id="KW-1185">Reference proteome</keyword>
<dbReference type="GO" id="GO:0016075">
    <property type="term" value="P:rRNA catabolic process"/>
    <property type="evidence" value="ECO:0007669"/>
    <property type="project" value="TreeGrafter"/>
</dbReference>
<evidence type="ECO:0008006" key="9">
    <source>
        <dbReference type="Google" id="ProtNLM"/>
    </source>
</evidence>
<dbReference type="GeneID" id="37034410"/>
<dbReference type="GO" id="GO:0034473">
    <property type="term" value="P:U1 snRNA 3'-end processing"/>
    <property type="evidence" value="ECO:0007669"/>
    <property type="project" value="TreeGrafter"/>
</dbReference>
<dbReference type="PANTHER" id="PTHR11097">
    <property type="entry name" value="EXOSOME COMPLEX EXONUCLEASE RIBOSOMAL RNA PROCESSING PROTEIN"/>
    <property type="match status" value="1"/>
</dbReference>
<dbReference type="GO" id="GO:0000467">
    <property type="term" value="P:exonucleolytic trimming to generate mature 3'-end of 5.8S rRNA from tricistronic rRNA transcript (SSU-rRNA, 5.8S rRNA, LSU-rRNA)"/>
    <property type="evidence" value="ECO:0007669"/>
    <property type="project" value="TreeGrafter"/>
</dbReference>
<dbReference type="GO" id="GO:0035925">
    <property type="term" value="F:mRNA 3'-UTR AU-rich region binding"/>
    <property type="evidence" value="ECO:0007669"/>
    <property type="project" value="TreeGrafter"/>
</dbReference>
<dbReference type="GO" id="GO:0071028">
    <property type="term" value="P:nuclear mRNA surveillance"/>
    <property type="evidence" value="ECO:0007669"/>
    <property type="project" value="TreeGrafter"/>
</dbReference>
<dbReference type="InParanoid" id="A0A316VUF1"/>
<dbReference type="PANTHER" id="PTHR11097:SF14">
    <property type="entry name" value="EXOSOME COMPLEX COMPONENT RRP45"/>
    <property type="match status" value="1"/>
</dbReference>
<evidence type="ECO:0000256" key="4">
    <source>
        <dbReference type="ARBA" id="ARBA00022490"/>
    </source>
</evidence>
<dbReference type="InterPro" id="IPR015847">
    <property type="entry name" value="ExoRNase_PH_dom2"/>
</dbReference>
<dbReference type="InterPro" id="IPR050590">
    <property type="entry name" value="Exosome_comp_Rrp42_subfam"/>
</dbReference>
<sequence length="336" mass="36405">MAPNVPLEASSTATSFLFSALRSNLRPDGRRSFHSTLPLSLSLGSSPGTCSVSIGTSKVITHIVAELTEPRSERPYEGTLDCKIEVGSIAGVQFERNRTGDEELKFERAVERAVRRCQVVDREALCVVAGQKVWSITLFVHLLSWAGLSASVDAAVLSSLLSLRSFRRPDVSVEGGASILRRRGPLSSSTSASIRRNRAKITLHDPASHAPIPLALHHAPLSVTLVYFDISSHQALHKIGPTGKNEERRNAQLEDDGQILLVDPDPLEAELADAVIQIVATPQGDICSIDHAGGKAISPRLLRRAINLARERVKDLSKRCDAVLKANETSEALEVR</sequence>
<dbReference type="GO" id="GO:0000177">
    <property type="term" value="C:cytoplasmic exosome (RNase complex)"/>
    <property type="evidence" value="ECO:0007669"/>
    <property type="project" value="TreeGrafter"/>
</dbReference>
<evidence type="ECO:0000313" key="7">
    <source>
        <dbReference type="EMBL" id="PWN41070.1"/>
    </source>
</evidence>
<dbReference type="Gene3D" id="3.30.230.70">
    <property type="entry name" value="GHMP Kinase, N-terminal domain"/>
    <property type="match status" value="1"/>
</dbReference>
<dbReference type="GO" id="GO:0071038">
    <property type="term" value="P:TRAMP-dependent tRNA surveillance pathway"/>
    <property type="evidence" value="ECO:0007669"/>
    <property type="project" value="TreeGrafter"/>
</dbReference>
<evidence type="ECO:0000259" key="6">
    <source>
        <dbReference type="Pfam" id="PF03725"/>
    </source>
</evidence>
<dbReference type="GO" id="GO:0071035">
    <property type="term" value="P:nuclear polyadenylation-dependent rRNA catabolic process"/>
    <property type="evidence" value="ECO:0007669"/>
    <property type="project" value="TreeGrafter"/>
</dbReference>
<dbReference type="InterPro" id="IPR027408">
    <property type="entry name" value="PNPase/RNase_PH_dom_sf"/>
</dbReference>
<dbReference type="FunCoup" id="A0A316VUF1">
    <property type="interactions" value="555"/>
</dbReference>
<dbReference type="Proteomes" id="UP000245783">
    <property type="component" value="Unassembled WGS sequence"/>
</dbReference>
<dbReference type="EMBL" id="KZ819400">
    <property type="protein sequence ID" value="PWN41070.1"/>
    <property type="molecule type" value="Genomic_DNA"/>
</dbReference>
<dbReference type="SUPFAM" id="SSF55666">
    <property type="entry name" value="Ribonuclease PH domain 2-like"/>
    <property type="match status" value="1"/>
</dbReference>
<dbReference type="Pfam" id="PF03725">
    <property type="entry name" value="RNase_PH_C"/>
    <property type="match status" value="1"/>
</dbReference>
<feature type="domain" description="Exoribonuclease phosphorolytic" evidence="6">
    <location>
        <begin position="256"/>
        <end position="311"/>
    </location>
</feature>
<evidence type="ECO:0000259" key="5">
    <source>
        <dbReference type="Pfam" id="PF01138"/>
    </source>
</evidence>
<dbReference type="RefSeq" id="XP_025368230.1">
    <property type="nucleotide sequence ID" value="XM_025512540.1"/>
</dbReference>
<dbReference type="GO" id="GO:0034476">
    <property type="term" value="P:U5 snRNA 3'-end processing"/>
    <property type="evidence" value="ECO:0007669"/>
    <property type="project" value="TreeGrafter"/>
</dbReference>
<gene>
    <name evidence="7" type="ORF">IE81DRAFT_315781</name>
</gene>
<evidence type="ECO:0000313" key="8">
    <source>
        <dbReference type="Proteomes" id="UP000245783"/>
    </source>
</evidence>
<feature type="domain" description="Exoribonuclease phosphorolytic" evidence="5">
    <location>
        <begin position="42"/>
        <end position="169"/>
    </location>
</feature>
<evidence type="ECO:0000256" key="1">
    <source>
        <dbReference type="ARBA" id="ARBA00004123"/>
    </source>
</evidence>
<dbReference type="AlphaFoldDB" id="A0A316VUF1"/>
<dbReference type="InterPro" id="IPR001247">
    <property type="entry name" value="ExoRNase_PH_dom1"/>
</dbReference>
<evidence type="ECO:0000256" key="3">
    <source>
        <dbReference type="ARBA" id="ARBA00006678"/>
    </source>
</evidence>
<evidence type="ECO:0000256" key="2">
    <source>
        <dbReference type="ARBA" id="ARBA00004496"/>
    </source>
</evidence>